<feature type="domain" description="Histidine phosphotransferase ChpT C-terminal" evidence="1">
    <location>
        <begin position="73"/>
        <end position="188"/>
    </location>
</feature>
<accession>A0ABT5YNW4</accession>
<dbReference type="InterPro" id="IPR018762">
    <property type="entry name" value="ChpT_C"/>
</dbReference>
<gene>
    <name evidence="2" type="ORF">P2G67_11165</name>
</gene>
<organism evidence="2 3">
    <name type="scientific">Aquibaculum arenosum</name>
    <dbReference type="NCBI Taxonomy" id="3032591"/>
    <lineage>
        <taxon>Bacteria</taxon>
        <taxon>Pseudomonadati</taxon>
        <taxon>Pseudomonadota</taxon>
        <taxon>Alphaproteobacteria</taxon>
        <taxon>Rhodospirillales</taxon>
        <taxon>Rhodovibrionaceae</taxon>
        <taxon>Aquibaculum</taxon>
    </lineage>
</organism>
<keyword evidence="3" id="KW-1185">Reference proteome</keyword>
<name>A0ABT5YNW4_9PROT</name>
<dbReference type="EMBL" id="JARHUD010000006">
    <property type="protein sequence ID" value="MDF2096537.1"/>
    <property type="molecule type" value="Genomic_DNA"/>
</dbReference>
<sequence>MAELLAARLCHDLASPLAAIDNGLELMTDPDFGDVAQAGELVGDSVRQAVASLNFLRAAYGSAGAMLGDPHYLQEVAESWLTRRGIALNWNIGTAGLRPELGRLLLNLLALGGESLPRGGALTLSAAQAPAAQRYGLIAEGADAGLRPEMQRGLDVLLADGLDPRGSQAFFLRRLAEDLGGTIEATQEAPDRLSLDLILRS</sequence>
<comment type="caution">
    <text evidence="2">The sequence shown here is derived from an EMBL/GenBank/DDBJ whole genome shotgun (WGS) entry which is preliminary data.</text>
</comment>
<evidence type="ECO:0000313" key="2">
    <source>
        <dbReference type="EMBL" id="MDF2096537.1"/>
    </source>
</evidence>
<dbReference type="Gene3D" id="3.30.565.10">
    <property type="entry name" value="Histidine kinase-like ATPase, C-terminal domain"/>
    <property type="match status" value="1"/>
</dbReference>
<dbReference type="Pfam" id="PF10090">
    <property type="entry name" value="HPTransfase"/>
    <property type="match status" value="1"/>
</dbReference>
<dbReference type="InterPro" id="IPR036890">
    <property type="entry name" value="HATPase_C_sf"/>
</dbReference>
<proteinExistence type="predicted"/>
<dbReference type="Proteomes" id="UP001215503">
    <property type="component" value="Unassembled WGS sequence"/>
</dbReference>
<protein>
    <submittedName>
        <fullName evidence="2">Histidine phosphotransferase family protein</fullName>
    </submittedName>
</protein>
<dbReference type="Gene3D" id="1.10.287.130">
    <property type="match status" value="1"/>
</dbReference>
<evidence type="ECO:0000259" key="1">
    <source>
        <dbReference type="Pfam" id="PF10090"/>
    </source>
</evidence>
<evidence type="ECO:0000313" key="3">
    <source>
        <dbReference type="Proteomes" id="UP001215503"/>
    </source>
</evidence>
<reference evidence="2 3" key="1">
    <citation type="submission" date="2023-03" db="EMBL/GenBank/DDBJ databases">
        <title>Fodinicurvata sp. CAU 1616 isolated from sea sendiment.</title>
        <authorList>
            <person name="Kim W."/>
        </authorList>
    </citation>
    <scope>NUCLEOTIDE SEQUENCE [LARGE SCALE GENOMIC DNA]</scope>
    <source>
        <strain evidence="2 3">CAU 1616</strain>
    </source>
</reference>